<comment type="caution">
    <text evidence="1">The sequence shown here is derived from an EMBL/GenBank/DDBJ whole genome shotgun (WGS) entry which is preliminary data.</text>
</comment>
<proteinExistence type="predicted"/>
<evidence type="ECO:0000313" key="2">
    <source>
        <dbReference type="Proteomes" id="UP001251857"/>
    </source>
</evidence>
<organism evidence="1 2">
    <name type="scientific">Spectribacter hydrogenoxidans</name>
    <dbReference type="NCBI Taxonomy" id="3075608"/>
    <lineage>
        <taxon>Bacteria</taxon>
        <taxon>Pseudomonadati</taxon>
        <taxon>Pseudomonadota</taxon>
        <taxon>Gammaproteobacteria</taxon>
        <taxon>Salinisphaerales</taxon>
        <taxon>Salinisphaeraceae</taxon>
        <taxon>Spectribacter</taxon>
    </lineage>
</organism>
<dbReference type="EMBL" id="JAVRIB010000008">
    <property type="protein sequence ID" value="MDT0635044.1"/>
    <property type="molecule type" value="Genomic_DNA"/>
</dbReference>
<accession>A0ABU3C0Y1</accession>
<dbReference type="RefSeq" id="WP_311652890.1">
    <property type="nucleotide sequence ID" value="NZ_JAVRIB010000008.1"/>
</dbReference>
<evidence type="ECO:0000313" key="1">
    <source>
        <dbReference type="EMBL" id="MDT0635044.1"/>
    </source>
</evidence>
<dbReference type="Proteomes" id="UP001251857">
    <property type="component" value="Unassembled WGS sequence"/>
</dbReference>
<gene>
    <name evidence="1" type="ORF">RM532_08725</name>
</gene>
<protein>
    <submittedName>
        <fullName evidence="1">Uncharacterized protein</fullName>
    </submittedName>
</protein>
<keyword evidence="2" id="KW-1185">Reference proteome</keyword>
<reference evidence="1 2" key="1">
    <citation type="submission" date="2023-09" db="EMBL/GenBank/DDBJ databases">
        <authorList>
            <person name="Rey-Velasco X."/>
        </authorList>
    </citation>
    <scope>NUCLEOTIDE SEQUENCE [LARGE SCALE GENOMIC DNA]</scope>
    <source>
        <strain evidence="1 2">W335</strain>
    </source>
</reference>
<sequence length="74" mass="8333">MDYHTRLQNMIERIERDNPDPALVASELATVCGLIVRDQTQPPRDDREHAIEAMTTRLTEAAEDGIDVFGPNGR</sequence>
<name>A0ABU3C0Y1_9GAMM</name>